<keyword evidence="2" id="KW-1185">Reference proteome</keyword>
<dbReference type="EMBL" id="CP063849">
    <property type="protein sequence ID" value="QOY88469.1"/>
    <property type="molecule type" value="Genomic_DNA"/>
</dbReference>
<dbReference type="Proteomes" id="UP000593892">
    <property type="component" value="Chromosome"/>
</dbReference>
<accession>A0A7S7NSJ5</accession>
<evidence type="ECO:0000313" key="1">
    <source>
        <dbReference type="EMBL" id="QOY88469.1"/>
    </source>
</evidence>
<gene>
    <name evidence="1" type="ORF">IRI77_00455</name>
</gene>
<proteinExistence type="predicted"/>
<keyword evidence="1" id="KW-0808">Transferase</keyword>
<dbReference type="RefSeq" id="WP_194450131.1">
    <property type="nucleotide sequence ID" value="NZ_CP063849.1"/>
</dbReference>
<dbReference type="Gene3D" id="3.40.91.30">
    <property type="match status" value="1"/>
</dbReference>
<sequence length="318" mass="35932">MAVVTVSGEPGCRTREVAQLAAQRLAFTHLSAQRVDSLLAEEFGPIIESNSKAWPDMAASILLRLGTESHLVIGVDGAELMFRNFPALLRVRVVAPENRRIGNLMLDDRLDRATARVQLRARESELRATRKARFGRATAAPETFDLTLNAGSLDASHMAALIEAAVRARELTVHGFLSHAAEAQLQFQIRLRLAKHGIQPQARASLKNVQFGHPSEEIFANLLDFYRIAWEYEPRSFPIAWDVSGRVLESFTPDFFLPESDMYVELTTMKQSLVTRKNRKIRLLREIYPHINIQVFYQKDLQDLVLKYGIIPEIAESK</sequence>
<keyword evidence="1" id="KW-0418">Kinase</keyword>
<dbReference type="Pfam" id="PF13189">
    <property type="entry name" value="Cytidylate_kin2"/>
    <property type="match status" value="1"/>
</dbReference>
<evidence type="ECO:0000313" key="2">
    <source>
        <dbReference type="Proteomes" id="UP000593892"/>
    </source>
</evidence>
<reference evidence="1 2" key="1">
    <citation type="submission" date="2020-10" db="EMBL/GenBank/DDBJ databases">
        <title>Complete genome sequence of Paludibaculum fermentans P105T, a facultatively anaerobic acidobacterium capable of dissimilatory Fe(III) reduction.</title>
        <authorList>
            <person name="Dedysh S.N."/>
            <person name="Beletsky A.V."/>
            <person name="Kulichevskaya I.S."/>
            <person name="Mardanov A.V."/>
            <person name="Ravin N.V."/>
        </authorList>
    </citation>
    <scope>NUCLEOTIDE SEQUENCE [LARGE SCALE GENOMIC DNA]</scope>
    <source>
        <strain evidence="1 2">P105</strain>
    </source>
</reference>
<dbReference type="AlphaFoldDB" id="A0A7S7NSJ5"/>
<protein>
    <submittedName>
        <fullName evidence="1">Cytidylate kinase family protein</fullName>
    </submittedName>
</protein>
<dbReference type="InterPro" id="IPR027417">
    <property type="entry name" value="P-loop_NTPase"/>
</dbReference>
<dbReference type="Gene3D" id="3.40.50.300">
    <property type="entry name" value="P-loop containing nucleotide triphosphate hydrolases"/>
    <property type="match status" value="1"/>
</dbReference>
<dbReference type="KEGG" id="pfer:IRI77_00455"/>
<dbReference type="GO" id="GO:0016301">
    <property type="term" value="F:kinase activity"/>
    <property type="evidence" value="ECO:0007669"/>
    <property type="project" value="UniProtKB-KW"/>
</dbReference>
<organism evidence="1 2">
    <name type="scientific">Paludibaculum fermentans</name>
    <dbReference type="NCBI Taxonomy" id="1473598"/>
    <lineage>
        <taxon>Bacteria</taxon>
        <taxon>Pseudomonadati</taxon>
        <taxon>Acidobacteriota</taxon>
        <taxon>Terriglobia</taxon>
        <taxon>Bryobacterales</taxon>
        <taxon>Bryobacteraceae</taxon>
        <taxon>Paludibaculum</taxon>
    </lineage>
</organism>
<name>A0A7S7NSJ5_PALFE</name>